<keyword evidence="2" id="KW-1185">Reference proteome</keyword>
<accession>A0ABN8XY86</accession>
<sequence length="102" mass="10278">MFPSLGRGTGSHQVVALLSPGPSILRLLHLCGSSCPGGPCGSVSTASPRCVRGVARVGLSIHGQPALGPLQLLCVLRCEGLLRSLSSGWGHAPRSGVAGLMV</sequence>
<dbReference type="EMBL" id="OX459947">
    <property type="protein sequence ID" value="CAI9154345.1"/>
    <property type="molecule type" value="Genomic_DNA"/>
</dbReference>
<reference evidence="1" key="1">
    <citation type="submission" date="2023-04" db="EMBL/GenBank/DDBJ databases">
        <authorList>
            <consortium name="ELIXIR-Norway"/>
        </authorList>
    </citation>
    <scope>NUCLEOTIDE SEQUENCE [LARGE SCALE GENOMIC DNA]</scope>
</reference>
<organism evidence="1 2">
    <name type="scientific">Rangifer tarandus platyrhynchus</name>
    <name type="common">Svalbard reindeer</name>
    <dbReference type="NCBI Taxonomy" id="3082113"/>
    <lineage>
        <taxon>Eukaryota</taxon>
        <taxon>Metazoa</taxon>
        <taxon>Chordata</taxon>
        <taxon>Craniata</taxon>
        <taxon>Vertebrata</taxon>
        <taxon>Euteleostomi</taxon>
        <taxon>Mammalia</taxon>
        <taxon>Eutheria</taxon>
        <taxon>Laurasiatheria</taxon>
        <taxon>Artiodactyla</taxon>
        <taxon>Ruminantia</taxon>
        <taxon>Pecora</taxon>
        <taxon>Cervidae</taxon>
        <taxon>Odocoileinae</taxon>
        <taxon>Rangifer</taxon>
    </lineage>
</organism>
<proteinExistence type="predicted"/>
<protein>
    <submittedName>
        <fullName evidence="1">Uncharacterized protein</fullName>
    </submittedName>
</protein>
<evidence type="ECO:0000313" key="2">
    <source>
        <dbReference type="Proteomes" id="UP001176941"/>
    </source>
</evidence>
<gene>
    <name evidence="1" type="ORF">MRATA1EN1_LOCUS3307</name>
</gene>
<evidence type="ECO:0000313" key="1">
    <source>
        <dbReference type="EMBL" id="CAI9154345.1"/>
    </source>
</evidence>
<name>A0ABN8XY86_RANTA</name>
<dbReference type="Proteomes" id="UP001176941">
    <property type="component" value="Chromosome 11"/>
</dbReference>